<evidence type="ECO:0000256" key="2">
    <source>
        <dbReference type="ARBA" id="ARBA00022900"/>
    </source>
</evidence>
<protein>
    <recommendedName>
        <fullName evidence="3">Serpin domain-containing protein</fullName>
    </recommendedName>
</protein>
<evidence type="ECO:0000259" key="3">
    <source>
        <dbReference type="Pfam" id="PF00079"/>
    </source>
</evidence>
<accession>A0A9J6E0X0</accession>
<dbReference type="InterPro" id="IPR023796">
    <property type="entry name" value="Serpin_dom"/>
</dbReference>
<dbReference type="InterPro" id="IPR023795">
    <property type="entry name" value="Serpin_CS"/>
</dbReference>
<dbReference type="Pfam" id="PF00079">
    <property type="entry name" value="Serpin"/>
    <property type="match status" value="1"/>
</dbReference>
<name>A0A9J6E0X0_RHIMP</name>
<reference evidence="4" key="2">
    <citation type="submission" date="2021-09" db="EMBL/GenBank/DDBJ databases">
        <authorList>
            <person name="Jia N."/>
            <person name="Wang J."/>
            <person name="Shi W."/>
            <person name="Du L."/>
            <person name="Sun Y."/>
            <person name="Zhan W."/>
            <person name="Jiang J."/>
            <person name="Wang Q."/>
            <person name="Zhang B."/>
            <person name="Ji P."/>
            <person name="Sakyi L.B."/>
            <person name="Cui X."/>
            <person name="Yuan T."/>
            <person name="Jiang B."/>
            <person name="Yang W."/>
            <person name="Lam T.T.-Y."/>
            <person name="Chang Q."/>
            <person name="Ding S."/>
            <person name="Wang X."/>
            <person name="Zhu J."/>
            <person name="Ruan X."/>
            <person name="Zhao L."/>
            <person name="Wei J."/>
            <person name="Que T."/>
            <person name="Du C."/>
            <person name="Cheng J."/>
            <person name="Dai P."/>
            <person name="Han X."/>
            <person name="Huang E."/>
            <person name="Gao Y."/>
            <person name="Liu J."/>
            <person name="Shao H."/>
            <person name="Ye R."/>
            <person name="Li L."/>
            <person name="Wei W."/>
            <person name="Wang X."/>
            <person name="Wang C."/>
            <person name="Huo Q."/>
            <person name="Li W."/>
            <person name="Guo W."/>
            <person name="Chen H."/>
            <person name="Chen S."/>
            <person name="Zhou L."/>
            <person name="Zhou L."/>
            <person name="Ni X."/>
            <person name="Tian J."/>
            <person name="Zhou Y."/>
            <person name="Sheng Y."/>
            <person name="Liu T."/>
            <person name="Pan Y."/>
            <person name="Xia L."/>
            <person name="Li J."/>
            <person name="Zhao F."/>
            <person name="Cao W."/>
        </authorList>
    </citation>
    <scope>NUCLEOTIDE SEQUENCE</scope>
    <source>
        <strain evidence="4">Rmic-2018</strain>
        <tissue evidence="4">Larvae</tissue>
    </source>
</reference>
<keyword evidence="5" id="KW-1185">Reference proteome</keyword>
<dbReference type="InterPro" id="IPR036186">
    <property type="entry name" value="Serpin_sf"/>
</dbReference>
<dbReference type="AlphaFoldDB" id="A0A9J6E0X0"/>
<gene>
    <name evidence="4" type="ORF">HPB51_010504</name>
</gene>
<dbReference type="PROSITE" id="PS00284">
    <property type="entry name" value="SERPIN"/>
    <property type="match status" value="1"/>
</dbReference>
<keyword evidence="2" id="KW-0722">Serine protease inhibitor</keyword>
<evidence type="ECO:0000256" key="1">
    <source>
        <dbReference type="ARBA" id="ARBA00022690"/>
    </source>
</evidence>
<feature type="domain" description="Serpin" evidence="3">
    <location>
        <begin position="2"/>
        <end position="105"/>
    </location>
</feature>
<proteinExistence type="predicted"/>
<dbReference type="SUPFAM" id="SSF56574">
    <property type="entry name" value="Serpins"/>
    <property type="match status" value="1"/>
</dbReference>
<evidence type="ECO:0000313" key="5">
    <source>
        <dbReference type="Proteomes" id="UP000821866"/>
    </source>
</evidence>
<sequence>MDMIPVLGALGVKRVFTEDAELWGSTAGDKRVTLLRHAVAFETARSAGRPQPRTRNRGRHLSALIRDLCALVKLPRQTEQFTVDRPFVFFVTCTRPRAIMLLGSVRAIS</sequence>
<organism evidence="4 5">
    <name type="scientific">Rhipicephalus microplus</name>
    <name type="common">Cattle tick</name>
    <name type="synonym">Boophilus microplus</name>
    <dbReference type="NCBI Taxonomy" id="6941"/>
    <lineage>
        <taxon>Eukaryota</taxon>
        <taxon>Metazoa</taxon>
        <taxon>Ecdysozoa</taxon>
        <taxon>Arthropoda</taxon>
        <taxon>Chelicerata</taxon>
        <taxon>Arachnida</taxon>
        <taxon>Acari</taxon>
        <taxon>Parasitiformes</taxon>
        <taxon>Ixodida</taxon>
        <taxon>Ixodoidea</taxon>
        <taxon>Ixodidae</taxon>
        <taxon>Rhipicephalinae</taxon>
        <taxon>Rhipicephalus</taxon>
        <taxon>Boophilus</taxon>
    </lineage>
</organism>
<dbReference type="GO" id="GO:0004867">
    <property type="term" value="F:serine-type endopeptidase inhibitor activity"/>
    <property type="evidence" value="ECO:0007669"/>
    <property type="project" value="UniProtKB-KW"/>
</dbReference>
<dbReference type="InterPro" id="IPR042185">
    <property type="entry name" value="Serpin_sf_2"/>
</dbReference>
<evidence type="ECO:0000313" key="4">
    <source>
        <dbReference type="EMBL" id="KAH8027858.1"/>
    </source>
</evidence>
<dbReference type="Gene3D" id="3.30.497.10">
    <property type="entry name" value="Antithrombin, subunit I, domain 2"/>
    <property type="match status" value="1"/>
</dbReference>
<reference evidence="4" key="1">
    <citation type="journal article" date="2020" name="Cell">
        <title>Large-Scale Comparative Analyses of Tick Genomes Elucidate Their Genetic Diversity and Vector Capacities.</title>
        <authorList>
            <consortium name="Tick Genome and Microbiome Consortium (TIGMIC)"/>
            <person name="Jia N."/>
            <person name="Wang J."/>
            <person name="Shi W."/>
            <person name="Du L."/>
            <person name="Sun Y."/>
            <person name="Zhan W."/>
            <person name="Jiang J.F."/>
            <person name="Wang Q."/>
            <person name="Zhang B."/>
            <person name="Ji P."/>
            <person name="Bell-Sakyi L."/>
            <person name="Cui X.M."/>
            <person name="Yuan T.T."/>
            <person name="Jiang B.G."/>
            <person name="Yang W.F."/>
            <person name="Lam T.T."/>
            <person name="Chang Q.C."/>
            <person name="Ding S.J."/>
            <person name="Wang X.J."/>
            <person name="Zhu J.G."/>
            <person name="Ruan X.D."/>
            <person name="Zhao L."/>
            <person name="Wei J.T."/>
            <person name="Ye R.Z."/>
            <person name="Que T.C."/>
            <person name="Du C.H."/>
            <person name="Zhou Y.H."/>
            <person name="Cheng J.X."/>
            <person name="Dai P.F."/>
            <person name="Guo W.B."/>
            <person name="Han X.H."/>
            <person name="Huang E.J."/>
            <person name="Li L.F."/>
            <person name="Wei W."/>
            <person name="Gao Y.C."/>
            <person name="Liu J.Z."/>
            <person name="Shao H.Z."/>
            <person name="Wang X."/>
            <person name="Wang C.C."/>
            <person name="Yang T.C."/>
            <person name="Huo Q.B."/>
            <person name="Li W."/>
            <person name="Chen H.Y."/>
            <person name="Chen S.E."/>
            <person name="Zhou L.G."/>
            <person name="Ni X.B."/>
            <person name="Tian J.H."/>
            <person name="Sheng Y."/>
            <person name="Liu T."/>
            <person name="Pan Y.S."/>
            <person name="Xia L.Y."/>
            <person name="Li J."/>
            <person name="Zhao F."/>
            <person name="Cao W.C."/>
        </authorList>
    </citation>
    <scope>NUCLEOTIDE SEQUENCE</scope>
    <source>
        <strain evidence="4">Rmic-2018</strain>
    </source>
</reference>
<comment type="caution">
    <text evidence="4">The sequence shown here is derived from an EMBL/GenBank/DDBJ whole genome shotgun (WGS) entry which is preliminary data.</text>
</comment>
<dbReference type="InterPro" id="IPR042178">
    <property type="entry name" value="Serpin_sf_1"/>
</dbReference>
<keyword evidence="1" id="KW-0646">Protease inhibitor</keyword>
<dbReference type="Proteomes" id="UP000821866">
    <property type="component" value="Chromosome 4"/>
</dbReference>
<dbReference type="Gene3D" id="2.30.39.10">
    <property type="entry name" value="Alpha-1-antitrypsin, domain 1"/>
    <property type="match status" value="1"/>
</dbReference>
<dbReference type="EMBL" id="JABSTU010000006">
    <property type="protein sequence ID" value="KAH8027858.1"/>
    <property type="molecule type" value="Genomic_DNA"/>
</dbReference>